<proteinExistence type="predicted"/>
<sequence length="252" mass="28379">MISFIRSSSLDPIQAHHKTATAEEHYFSRLGLGISVSSITVCPEIPSPKTPSLTTDQWDREQNSGENPEFRPDPKSSKLFDKIDDSSDWRLISKEIQARLKLRGINKDVDYISDHLSAYANEIQDENDAEAEAERLAEIAEFNLHIGKLKQKYAAVLLLRNCHHLSFMDIAKTLNISDEQAGNEFRDAEKYFNSDLIQVDFIGHEITMNTPVDELIEVLVAGARAVKSPAGRKPKPKNTPKSQNGDLFWEDA</sequence>
<name>A0A845UB27_9PROT</name>
<protein>
    <submittedName>
        <fullName evidence="2">Uncharacterized protein</fullName>
    </submittedName>
</protein>
<feature type="region of interest" description="Disordered" evidence="1">
    <location>
        <begin position="227"/>
        <end position="252"/>
    </location>
</feature>
<comment type="caution">
    <text evidence="2">The sequence shown here is derived from an EMBL/GenBank/DDBJ whole genome shotgun (WGS) entry which is preliminary data.</text>
</comment>
<evidence type="ECO:0000313" key="2">
    <source>
        <dbReference type="EMBL" id="NDU43369.1"/>
    </source>
</evidence>
<reference evidence="2" key="1">
    <citation type="submission" date="2019-11" db="EMBL/GenBank/DDBJ databases">
        <title>Acidithiobacillus ferrianus sp. nov.: a facultatively anaerobic and extremely acidophilic chemolithoautotroph.</title>
        <authorList>
            <person name="Norris P.R."/>
            <person name="Falagan C."/>
            <person name="Moya-Beltran A."/>
            <person name="Castro M."/>
            <person name="Quatrini R."/>
            <person name="Johnson D.B."/>
        </authorList>
    </citation>
    <scope>NUCLEOTIDE SEQUENCE [LARGE SCALE GENOMIC DNA]</scope>
    <source>
        <strain evidence="2">MG</strain>
    </source>
</reference>
<accession>A0A845UB27</accession>
<dbReference type="AlphaFoldDB" id="A0A845UB27"/>
<gene>
    <name evidence="2" type="ORF">GL267_12215</name>
</gene>
<evidence type="ECO:0000256" key="1">
    <source>
        <dbReference type="SAM" id="MobiDB-lite"/>
    </source>
</evidence>
<feature type="compositionally biased region" description="Basic and acidic residues" evidence="1">
    <location>
        <begin position="57"/>
        <end position="77"/>
    </location>
</feature>
<dbReference type="RefSeq" id="WP_163098573.1">
    <property type="nucleotide sequence ID" value="NZ_CP127523.1"/>
</dbReference>
<dbReference type="Gene3D" id="1.10.10.10">
    <property type="entry name" value="Winged helix-like DNA-binding domain superfamily/Winged helix DNA-binding domain"/>
    <property type="match status" value="1"/>
</dbReference>
<feature type="region of interest" description="Disordered" evidence="1">
    <location>
        <begin position="45"/>
        <end position="77"/>
    </location>
</feature>
<dbReference type="InterPro" id="IPR036388">
    <property type="entry name" value="WH-like_DNA-bd_sf"/>
</dbReference>
<dbReference type="InterPro" id="IPR013324">
    <property type="entry name" value="RNA_pol_sigma_r3/r4-like"/>
</dbReference>
<organism evidence="2">
    <name type="scientific">Acidithiobacillus ferrianus</name>
    <dbReference type="NCBI Taxonomy" id="2678518"/>
    <lineage>
        <taxon>Bacteria</taxon>
        <taxon>Pseudomonadati</taxon>
        <taxon>Pseudomonadota</taxon>
        <taxon>Acidithiobacillia</taxon>
        <taxon>Acidithiobacillales</taxon>
        <taxon>Acidithiobacillaceae</taxon>
        <taxon>Acidithiobacillus</taxon>
    </lineage>
</organism>
<dbReference type="EMBL" id="WNJL01000037">
    <property type="protein sequence ID" value="NDU43369.1"/>
    <property type="molecule type" value="Genomic_DNA"/>
</dbReference>
<dbReference type="SUPFAM" id="SSF88659">
    <property type="entry name" value="Sigma3 and sigma4 domains of RNA polymerase sigma factors"/>
    <property type="match status" value="1"/>
</dbReference>